<reference evidence="2" key="1">
    <citation type="journal article" date="2019" name="Int. J. Syst. Evol. Microbiol.">
        <title>The Global Catalogue of Microorganisms (GCM) 10K type strain sequencing project: providing services to taxonomists for standard genome sequencing and annotation.</title>
        <authorList>
            <consortium name="The Broad Institute Genomics Platform"/>
            <consortium name="The Broad Institute Genome Sequencing Center for Infectious Disease"/>
            <person name="Wu L."/>
            <person name="Ma J."/>
        </authorList>
    </citation>
    <scope>NUCLEOTIDE SEQUENCE [LARGE SCALE GENOMIC DNA]</scope>
    <source>
        <strain evidence="2">JCM 12125</strain>
    </source>
</reference>
<dbReference type="PANTHER" id="PTHR30037">
    <property type="entry name" value="DNA-3-METHYLADENINE GLYCOSYLASE 1"/>
    <property type="match status" value="1"/>
</dbReference>
<protein>
    <submittedName>
        <fullName evidence="1">DNA-3-methyladenine glycosylase I</fullName>
    </submittedName>
</protein>
<gene>
    <name evidence="1" type="ORF">ACFPIE_10260</name>
</gene>
<organism evidence="1 2">
    <name type="scientific">Brevundimonas staleyi</name>
    <dbReference type="NCBI Taxonomy" id="74326"/>
    <lineage>
        <taxon>Bacteria</taxon>
        <taxon>Pseudomonadati</taxon>
        <taxon>Pseudomonadota</taxon>
        <taxon>Alphaproteobacteria</taxon>
        <taxon>Caulobacterales</taxon>
        <taxon>Caulobacteraceae</taxon>
        <taxon>Brevundimonas</taxon>
    </lineage>
</organism>
<evidence type="ECO:0000313" key="2">
    <source>
        <dbReference type="Proteomes" id="UP001596152"/>
    </source>
</evidence>
<evidence type="ECO:0000313" key="1">
    <source>
        <dbReference type="EMBL" id="MFC5344299.1"/>
    </source>
</evidence>
<dbReference type="PANTHER" id="PTHR30037:SF4">
    <property type="entry name" value="DNA-3-METHYLADENINE GLYCOSYLASE I"/>
    <property type="match status" value="1"/>
</dbReference>
<dbReference type="Pfam" id="PF03352">
    <property type="entry name" value="Adenine_glyco"/>
    <property type="match status" value="1"/>
</dbReference>
<proteinExistence type="predicted"/>
<dbReference type="InterPro" id="IPR011257">
    <property type="entry name" value="DNA_glycosylase"/>
</dbReference>
<comment type="caution">
    <text evidence="1">The sequence shown here is derived from an EMBL/GenBank/DDBJ whole genome shotgun (WGS) entry which is preliminary data.</text>
</comment>
<dbReference type="RefSeq" id="WP_374037136.1">
    <property type="nucleotide sequence ID" value="NZ_CP169082.1"/>
</dbReference>
<dbReference type="Gene3D" id="1.10.340.30">
    <property type="entry name" value="Hypothetical protein, domain 2"/>
    <property type="match status" value="1"/>
</dbReference>
<sequence length="195" mass="21736">MTESTGRCAWCGTDPLYVAYHDTEWGVPEYDARALWEKLVLDGFQAGLAWITILRKRETLRAAFANFDPDVVARFDDADRERLLNDPGIIRSRAKIEATIKGARIFVEMRENGEDFSAWLWSFVGGSPIQEAPATMGDVPTQTPESVAMAKALKKRGFNFCGPVIVYAFMQATGMVNDHVQGCFRCEEVRAMGAS</sequence>
<dbReference type="InterPro" id="IPR052891">
    <property type="entry name" value="DNA-3mA_glycosylase"/>
</dbReference>
<accession>A0ABW0FS92</accession>
<dbReference type="SUPFAM" id="SSF48150">
    <property type="entry name" value="DNA-glycosylase"/>
    <property type="match status" value="1"/>
</dbReference>
<dbReference type="EMBL" id="JBHSLF010000020">
    <property type="protein sequence ID" value="MFC5344299.1"/>
    <property type="molecule type" value="Genomic_DNA"/>
</dbReference>
<dbReference type="Proteomes" id="UP001596152">
    <property type="component" value="Unassembled WGS sequence"/>
</dbReference>
<dbReference type="NCBIfam" id="TIGR00624">
    <property type="entry name" value="tag"/>
    <property type="match status" value="1"/>
</dbReference>
<dbReference type="InterPro" id="IPR005019">
    <property type="entry name" value="Adenine_glyco"/>
</dbReference>
<keyword evidence="2" id="KW-1185">Reference proteome</keyword>
<name>A0ABW0FS92_9CAUL</name>
<dbReference type="InterPro" id="IPR004597">
    <property type="entry name" value="Tag"/>
</dbReference>